<dbReference type="PANTHER" id="PTHR30627:SF24">
    <property type="entry name" value="PENICILLIN-BINDING PROTEIN 4B"/>
    <property type="match status" value="1"/>
</dbReference>
<evidence type="ECO:0000259" key="2">
    <source>
        <dbReference type="Pfam" id="PF00905"/>
    </source>
</evidence>
<dbReference type="InterPro" id="IPR012338">
    <property type="entry name" value="Beta-lactam/transpept-like"/>
</dbReference>
<dbReference type="AlphaFoldDB" id="A0A412AVB1"/>
<reference evidence="3 4" key="1">
    <citation type="submission" date="2018-08" db="EMBL/GenBank/DDBJ databases">
        <title>A genome reference for cultivated species of the human gut microbiota.</title>
        <authorList>
            <person name="Zou Y."/>
            <person name="Xue W."/>
            <person name="Luo G."/>
        </authorList>
    </citation>
    <scope>NUCLEOTIDE SEQUENCE [LARGE SCALE GENOMIC DNA]</scope>
    <source>
        <strain evidence="3 4">AF28-26</strain>
    </source>
</reference>
<proteinExistence type="predicted"/>
<accession>A0A412AVB1</accession>
<comment type="caution">
    <text evidence="3">The sequence shown here is derived from an EMBL/GenBank/DDBJ whole genome shotgun (WGS) entry which is preliminary data.</text>
</comment>
<dbReference type="GO" id="GO:0008658">
    <property type="term" value="F:penicillin binding"/>
    <property type="evidence" value="ECO:0007669"/>
    <property type="project" value="InterPro"/>
</dbReference>
<dbReference type="GO" id="GO:0071972">
    <property type="term" value="F:peptidoglycan L,D-transpeptidase activity"/>
    <property type="evidence" value="ECO:0007669"/>
    <property type="project" value="TreeGrafter"/>
</dbReference>
<dbReference type="GO" id="GO:0005886">
    <property type="term" value="C:plasma membrane"/>
    <property type="evidence" value="ECO:0007669"/>
    <property type="project" value="TreeGrafter"/>
</dbReference>
<evidence type="ECO:0000313" key="3">
    <source>
        <dbReference type="EMBL" id="RGQ36690.1"/>
    </source>
</evidence>
<keyword evidence="1" id="KW-0812">Transmembrane</keyword>
<dbReference type="InterPro" id="IPR050515">
    <property type="entry name" value="Beta-lactam/transpept"/>
</dbReference>
<keyword evidence="1" id="KW-0472">Membrane</keyword>
<name>A0A412AVB1_9FIRM</name>
<protein>
    <submittedName>
        <fullName evidence="3">Penicillin-binding protein</fullName>
    </submittedName>
</protein>
<dbReference type="GO" id="GO:0071555">
    <property type="term" value="P:cell wall organization"/>
    <property type="evidence" value="ECO:0007669"/>
    <property type="project" value="TreeGrafter"/>
</dbReference>
<sequence length="463" mass="49494">MRTTRARSIVVYILAAVFAAGLGFFVLKTFLHGSDWAVSPINQHINTDSGELAAAGQVLDRNGEILAQSVDGQRVYSADSLIRQAMLQTVGDNTWAISTAVQNTRRSDLIGYNFITGISANTAFGTGNNLTLTLDSRLCAEALSLMGDRDGAVVISNYVTGEILCMVSTPTYDPENRPDIENDETGQYDGVFLNKVLSASMTPGSTFKIITCAAAIDNIPDINDRVFTCSGEIEVDGEKITCMVSHGQIGFEEGMSQSCNIVFAELAMELGKDKMTEEAKKMGFGSSFTIDGVPTLASSYDVSKAETRDLGWSGIGQYTDLVNPMHLNILMGAIANGGVYVTPYYIDSIKTPLGLPTYVGYGTPGERLLKAETADALKDIMRYTVETNYGDSMFPGLTVCAKTGTGEIGEDKNPNGWMTGFTLDSDCPLAFTIVVENSGFGMAQAGPIAQQLLQSAAAIVRGQ</sequence>
<dbReference type="Gene3D" id="3.90.1310.10">
    <property type="entry name" value="Penicillin-binding protein 2a (Domain 2)"/>
    <property type="match status" value="1"/>
</dbReference>
<dbReference type="EMBL" id="QRTC01000052">
    <property type="protein sequence ID" value="RGQ36690.1"/>
    <property type="molecule type" value="Genomic_DNA"/>
</dbReference>
<dbReference type="Proteomes" id="UP000284751">
    <property type="component" value="Unassembled WGS sequence"/>
</dbReference>
<gene>
    <name evidence="3" type="ORF">DWY99_11310</name>
</gene>
<evidence type="ECO:0000256" key="1">
    <source>
        <dbReference type="SAM" id="Phobius"/>
    </source>
</evidence>
<feature type="transmembrane region" description="Helical" evidence="1">
    <location>
        <begin position="9"/>
        <end position="31"/>
    </location>
</feature>
<feature type="domain" description="Penicillin-binding protein transpeptidase" evidence="2">
    <location>
        <begin position="151"/>
        <end position="454"/>
    </location>
</feature>
<dbReference type="PANTHER" id="PTHR30627">
    <property type="entry name" value="PEPTIDOGLYCAN D,D-TRANSPEPTIDASE"/>
    <property type="match status" value="1"/>
</dbReference>
<evidence type="ECO:0000313" key="4">
    <source>
        <dbReference type="Proteomes" id="UP000284751"/>
    </source>
</evidence>
<dbReference type="InterPro" id="IPR001460">
    <property type="entry name" value="PCN-bd_Tpept"/>
</dbReference>
<dbReference type="Pfam" id="PF00905">
    <property type="entry name" value="Transpeptidase"/>
    <property type="match status" value="1"/>
</dbReference>
<organism evidence="3 4">
    <name type="scientific">[Clostridium] leptum</name>
    <dbReference type="NCBI Taxonomy" id="1535"/>
    <lineage>
        <taxon>Bacteria</taxon>
        <taxon>Bacillati</taxon>
        <taxon>Bacillota</taxon>
        <taxon>Clostridia</taxon>
        <taxon>Eubacteriales</taxon>
        <taxon>Oscillospiraceae</taxon>
        <taxon>Oscillospiraceae incertae sedis</taxon>
    </lineage>
</organism>
<dbReference type="SUPFAM" id="SSF56601">
    <property type="entry name" value="beta-lactamase/transpeptidase-like"/>
    <property type="match status" value="1"/>
</dbReference>
<keyword evidence="1" id="KW-1133">Transmembrane helix</keyword>
<dbReference type="Gene3D" id="3.40.710.10">
    <property type="entry name" value="DD-peptidase/beta-lactamase superfamily"/>
    <property type="match status" value="1"/>
</dbReference>